<name>A0A6A4RS08_SCOMX</name>
<dbReference type="Proteomes" id="UP000438429">
    <property type="component" value="Unassembled WGS sequence"/>
</dbReference>
<sequence length="76" mass="8471">MELRAAAAAAAGWSSALQDSADKHHVQIRCQETFKVRQFNSHIPAPKAREQITSVTLTGELLLLLLLSQLPWKTEF</sequence>
<reference evidence="1 2" key="1">
    <citation type="submission" date="2019-06" db="EMBL/GenBank/DDBJ databases">
        <title>Draft genomes of female and male turbot (Scophthalmus maximus).</title>
        <authorList>
            <person name="Xu H."/>
            <person name="Xu X.-W."/>
            <person name="Shao C."/>
            <person name="Chen S."/>
        </authorList>
    </citation>
    <scope>NUCLEOTIDE SEQUENCE [LARGE SCALE GENOMIC DNA]</scope>
    <source>
        <strain evidence="1">Ysfricsl-2016a</strain>
        <tissue evidence="1">Blood</tissue>
    </source>
</reference>
<proteinExistence type="predicted"/>
<protein>
    <submittedName>
        <fullName evidence="1">Uncharacterized protein</fullName>
    </submittedName>
</protein>
<dbReference type="AlphaFoldDB" id="A0A6A4RS08"/>
<gene>
    <name evidence="1" type="ORF">F2P81_024946</name>
</gene>
<evidence type="ECO:0000313" key="1">
    <source>
        <dbReference type="EMBL" id="KAF0022965.1"/>
    </source>
</evidence>
<dbReference type="EMBL" id="VEVO01000023">
    <property type="protein sequence ID" value="KAF0022965.1"/>
    <property type="molecule type" value="Genomic_DNA"/>
</dbReference>
<accession>A0A6A4RS08</accession>
<organism evidence="1 2">
    <name type="scientific">Scophthalmus maximus</name>
    <name type="common">Turbot</name>
    <name type="synonym">Psetta maxima</name>
    <dbReference type="NCBI Taxonomy" id="52904"/>
    <lineage>
        <taxon>Eukaryota</taxon>
        <taxon>Metazoa</taxon>
        <taxon>Chordata</taxon>
        <taxon>Craniata</taxon>
        <taxon>Vertebrata</taxon>
        <taxon>Euteleostomi</taxon>
        <taxon>Actinopterygii</taxon>
        <taxon>Neopterygii</taxon>
        <taxon>Teleostei</taxon>
        <taxon>Neoteleostei</taxon>
        <taxon>Acanthomorphata</taxon>
        <taxon>Carangaria</taxon>
        <taxon>Pleuronectiformes</taxon>
        <taxon>Pleuronectoidei</taxon>
        <taxon>Scophthalmidae</taxon>
        <taxon>Scophthalmus</taxon>
    </lineage>
</organism>
<comment type="caution">
    <text evidence="1">The sequence shown here is derived from an EMBL/GenBank/DDBJ whole genome shotgun (WGS) entry which is preliminary data.</text>
</comment>
<evidence type="ECO:0000313" key="2">
    <source>
        <dbReference type="Proteomes" id="UP000438429"/>
    </source>
</evidence>